<proteinExistence type="predicted"/>
<reference evidence="1 2" key="1">
    <citation type="submission" date="2015-03" db="EMBL/GenBank/DDBJ databases">
        <title>Genome Sequence of Kiloniella spongiae MEBiC09566, isolated from a marine sponge.</title>
        <authorList>
            <person name="Shao Z."/>
            <person name="Wang L."/>
            <person name="Li X."/>
        </authorList>
    </citation>
    <scope>NUCLEOTIDE SEQUENCE [LARGE SCALE GENOMIC DNA]</scope>
    <source>
        <strain evidence="1 2">MEBiC09566</strain>
    </source>
</reference>
<name>A0A0H2MD42_9PROT</name>
<accession>A0A0H2MD42</accession>
<organism evidence="1 2">
    <name type="scientific">Kiloniella spongiae</name>
    <dbReference type="NCBI Taxonomy" id="1489064"/>
    <lineage>
        <taxon>Bacteria</taxon>
        <taxon>Pseudomonadati</taxon>
        <taxon>Pseudomonadota</taxon>
        <taxon>Alphaproteobacteria</taxon>
        <taxon>Rhodospirillales</taxon>
        <taxon>Kiloniellaceae</taxon>
        <taxon>Kiloniella</taxon>
    </lineage>
</organism>
<dbReference type="AlphaFoldDB" id="A0A0H2MD42"/>
<evidence type="ECO:0000313" key="2">
    <source>
        <dbReference type="Proteomes" id="UP000035444"/>
    </source>
</evidence>
<dbReference type="SUPFAM" id="SSF53850">
    <property type="entry name" value="Periplasmic binding protein-like II"/>
    <property type="match status" value="1"/>
</dbReference>
<evidence type="ECO:0008006" key="3">
    <source>
        <dbReference type="Google" id="ProtNLM"/>
    </source>
</evidence>
<keyword evidence="2" id="KW-1185">Reference proteome</keyword>
<dbReference type="STRING" id="1489064.WH96_13060"/>
<dbReference type="EMBL" id="LAQL01000008">
    <property type="protein sequence ID" value="KLN60116.1"/>
    <property type="molecule type" value="Genomic_DNA"/>
</dbReference>
<comment type="caution">
    <text evidence="1">The sequence shown here is derived from an EMBL/GenBank/DDBJ whole genome shotgun (WGS) entry which is preliminary data.</text>
</comment>
<protein>
    <recommendedName>
        <fullName evidence="3">Solute-binding protein family 3/N-terminal domain-containing protein</fullName>
    </recommendedName>
</protein>
<sequence>MLSISSVSFAEEKKDDCPGKISSIGESVLADTGERILKGVYKALGCEVVVEALPGRRALAAFNNSSVDGELYRLRIAENKYKRPFVRSETPIFTVRNSLWTHPNNDLATKLPIGYVRGILWQEKYMDGRRGKIFNSVEDVFLAFDHGEVGAFLSADFSVSSYQAEKGFQTEPSRAEKINTASLYHYLGAEFTPFMKRFSKFISDHSSFSEMEVSMDEDFVN</sequence>
<evidence type="ECO:0000313" key="1">
    <source>
        <dbReference type="EMBL" id="KLN60116.1"/>
    </source>
</evidence>
<gene>
    <name evidence="1" type="ORF">WH96_13060</name>
</gene>
<dbReference type="Proteomes" id="UP000035444">
    <property type="component" value="Unassembled WGS sequence"/>
</dbReference>